<comment type="subunit">
    <text evidence="4">Interacts with HscA and stimulates its ATPase activity.</text>
</comment>
<gene>
    <name evidence="4" type="primary">hscB</name>
    <name evidence="6" type="ORF">CODIS_01170</name>
</gene>
<comment type="function">
    <text evidence="3 4">Co-chaperone involved in the maturation of iron-sulfur cluster-containing proteins. Seems to help targeting proteins to be folded toward HscA.</text>
</comment>
<dbReference type="Gene3D" id="1.10.287.110">
    <property type="entry name" value="DnaJ domain"/>
    <property type="match status" value="1"/>
</dbReference>
<dbReference type="Gene3D" id="1.20.1280.20">
    <property type="entry name" value="HscB, C-terminal domain"/>
    <property type="match status" value="1"/>
</dbReference>
<comment type="caution">
    <text evidence="6">The sequence shown here is derived from an EMBL/GenBank/DDBJ whole genome shotgun (WGS) entry which is preliminary data.</text>
</comment>
<dbReference type="SUPFAM" id="SSF46565">
    <property type="entry name" value="Chaperone J-domain"/>
    <property type="match status" value="1"/>
</dbReference>
<dbReference type="AlphaFoldDB" id="A0A7Z0VPL0"/>
<comment type="similarity">
    <text evidence="1 4">Belongs to the HscB family.</text>
</comment>
<evidence type="ECO:0000256" key="3">
    <source>
        <dbReference type="ARBA" id="ARBA00025596"/>
    </source>
</evidence>
<dbReference type="InterPro" id="IPR001623">
    <property type="entry name" value="DnaJ_domain"/>
</dbReference>
<dbReference type="InterPro" id="IPR009073">
    <property type="entry name" value="HscB_oligo_C"/>
</dbReference>
<feature type="domain" description="J" evidence="5">
    <location>
        <begin position="7"/>
        <end position="79"/>
    </location>
</feature>
<dbReference type="GO" id="GO:0001671">
    <property type="term" value="F:ATPase activator activity"/>
    <property type="evidence" value="ECO:0007669"/>
    <property type="project" value="InterPro"/>
</dbReference>
<evidence type="ECO:0000313" key="6">
    <source>
        <dbReference type="EMBL" id="ODJ89557.1"/>
    </source>
</evidence>
<dbReference type="InterPro" id="IPR036869">
    <property type="entry name" value="J_dom_sf"/>
</dbReference>
<organism evidence="6 7">
    <name type="scientific">Candidatus Thiodiazotropha endolucinida</name>
    <dbReference type="NCBI Taxonomy" id="1655433"/>
    <lineage>
        <taxon>Bacteria</taxon>
        <taxon>Pseudomonadati</taxon>
        <taxon>Pseudomonadota</taxon>
        <taxon>Gammaproteobacteria</taxon>
        <taxon>Chromatiales</taxon>
        <taxon>Sedimenticolaceae</taxon>
        <taxon>Candidatus Thiodiazotropha</taxon>
    </lineage>
</organism>
<dbReference type="SMART" id="SM00271">
    <property type="entry name" value="DnaJ"/>
    <property type="match status" value="1"/>
</dbReference>
<dbReference type="PANTHER" id="PTHR14021">
    <property type="entry name" value="IRON-SULFUR CLUSTER CO-CHAPERONE PROTEIN HSCB"/>
    <property type="match status" value="1"/>
</dbReference>
<dbReference type="HAMAP" id="MF_00682">
    <property type="entry name" value="HscB"/>
    <property type="match status" value="1"/>
</dbReference>
<dbReference type="Pfam" id="PF07743">
    <property type="entry name" value="HSCB_C"/>
    <property type="match status" value="1"/>
</dbReference>
<dbReference type="InterPro" id="IPR004640">
    <property type="entry name" value="HscB"/>
</dbReference>
<dbReference type="GO" id="GO:0006457">
    <property type="term" value="P:protein folding"/>
    <property type="evidence" value="ECO:0007669"/>
    <property type="project" value="UniProtKB-UniRule"/>
</dbReference>
<keyword evidence="2 4" id="KW-0143">Chaperone</keyword>
<dbReference type="GO" id="GO:0051259">
    <property type="term" value="P:protein complex oligomerization"/>
    <property type="evidence" value="ECO:0007669"/>
    <property type="project" value="InterPro"/>
</dbReference>
<evidence type="ECO:0000256" key="2">
    <source>
        <dbReference type="ARBA" id="ARBA00023186"/>
    </source>
</evidence>
<dbReference type="PROSITE" id="PS50076">
    <property type="entry name" value="DNAJ_2"/>
    <property type="match status" value="1"/>
</dbReference>
<name>A0A7Z0VPL0_9GAMM</name>
<dbReference type="PANTHER" id="PTHR14021:SF15">
    <property type="entry name" value="IRON-SULFUR CLUSTER CO-CHAPERONE PROTEIN HSCB"/>
    <property type="match status" value="1"/>
</dbReference>
<dbReference type="RefSeq" id="WP_069120306.1">
    <property type="nucleotide sequence ID" value="NZ_MARB01000001.1"/>
</dbReference>
<dbReference type="GO" id="GO:0051087">
    <property type="term" value="F:protein-folding chaperone binding"/>
    <property type="evidence" value="ECO:0007669"/>
    <property type="project" value="InterPro"/>
</dbReference>
<dbReference type="GO" id="GO:0044571">
    <property type="term" value="P:[2Fe-2S] cluster assembly"/>
    <property type="evidence" value="ECO:0007669"/>
    <property type="project" value="InterPro"/>
</dbReference>
<evidence type="ECO:0000256" key="4">
    <source>
        <dbReference type="HAMAP-Rule" id="MF_00682"/>
    </source>
</evidence>
<dbReference type="SUPFAM" id="SSF47144">
    <property type="entry name" value="HSC20 (HSCB), C-terminal oligomerisation domain"/>
    <property type="match status" value="1"/>
</dbReference>
<evidence type="ECO:0000259" key="5">
    <source>
        <dbReference type="PROSITE" id="PS50076"/>
    </source>
</evidence>
<keyword evidence="7" id="KW-1185">Reference proteome</keyword>
<dbReference type="NCBIfam" id="NF003449">
    <property type="entry name" value="PRK05014.1"/>
    <property type="match status" value="1"/>
</dbReference>
<dbReference type="InterPro" id="IPR036386">
    <property type="entry name" value="HscB_C_sf"/>
</dbReference>
<dbReference type="OrthoDB" id="287587at2"/>
<evidence type="ECO:0000256" key="1">
    <source>
        <dbReference type="ARBA" id="ARBA00010476"/>
    </source>
</evidence>
<dbReference type="EMBL" id="MARB01000001">
    <property type="protein sequence ID" value="ODJ89557.1"/>
    <property type="molecule type" value="Genomic_DNA"/>
</dbReference>
<dbReference type="GO" id="GO:1990230">
    <property type="term" value="C:iron-sulfur cluster transfer complex"/>
    <property type="evidence" value="ECO:0007669"/>
    <property type="project" value="TreeGrafter"/>
</dbReference>
<dbReference type="Proteomes" id="UP000094769">
    <property type="component" value="Unassembled WGS sequence"/>
</dbReference>
<sequence>MLDFSKNYFDLFGLPISYIVDGNSLSERYRELQRVIHPDRFANATEQERRLSVQSAALINEAFETLKDPIARGSYLLLLHGIEMDTLNESTQDMAFLMQQMELREELEEIRGQADPYQAIMDLRGRINKQINSLVAQLAVYFETPTEEQLQAAREILRKMRFLQKLHTEAESVEADMEDELN</sequence>
<dbReference type="NCBIfam" id="TIGR00714">
    <property type="entry name" value="hscB"/>
    <property type="match status" value="1"/>
</dbReference>
<proteinExistence type="inferred from homology"/>
<accession>A0A7Z0VPL0</accession>
<protein>
    <recommendedName>
        <fullName evidence="4">Co-chaperone protein HscB homolog</fullName>
    </recommendedName>
</protein>
<reference evidence="6 7" key="1">
    <citation type="submission" date="2016-06" db="EMBL/GenBank/DDBJ databases">
        <title>Genome sequence of endosymbiont of Candidatus Endolucinida thiodiazotropha.</title>
        <authorList>
            <person name="Poehlein A."/>
            <person name="Koenig S."/>
            <person name="Heiden S.E."/>
            <person name="Thuermer A."/>
            <person name="Voget S."/>
            <person name="Daniel R."/>
            <person name="Markert S."/>
            <person name="Gros O."/>
            <person name="Schweder T."/>
        </authorList>
    </citation>
    <scope>NUCLEOTIDE SEQUENCE [LARGE SCALE GENOMIC DNA]</scope>
    <source>
        <strain evidence="6 7">COS</strain>
    </source>
</reference>
<evidence type="ECO:0000313" key="7">
    <source>
        <dbReference type="Proteomes" id="UP000094769"/>
    </source>
</evidence>
<dbReference type="CDD" id="cd06257">
    <property type="entry name" value="DnaJ"/>
    <property type="match status" value="1"/>
</dbReference>